<protein>
    <submittedName>
        <fullName evidence="1">Uncharacterized protein</fullName>
    </submittedName>
</protein>
<dbReference type="EMBL" id="AEJF01000068">
    <property type="protein sequence ID" value="KLU26507.1"/>
    <property type="molecule type" value="Genomic_DNA"/>
</dbReference>
<sequence>MASDPYQEAKAIADSLDKVGLREHADQVRGALVEGATGTEIYMILRWRLANLAQDLAIPADLKARAILLHDYLDRALGP</sequence>
<gene>
    <name evidence="1" type="ORF">EOS_09225</name>
</gene>
<accession>A0A0J1D172</accession>
<evidence type="ECO:0000313" key="2">
    <source>
        <dbReference type="Proteomes" id="UP000035963"/>
    </source>
</evidence>
<dbReference type="OrthoDB" id="9135632at2"/>
<dbReference type="AlphaFoldDB" id="A0A0J1D172"/>
<name>A0A0J1D172_9BURK</name>
<keyword evidence="2" id="KW-1185">Reference proteome</keyword>
<reference evidence="1 2" key="1">
    <citation type="journal article" date="2015" name="Genome Announc.">
        <title>Draft Genome Sequence of Burkholderia sp. Strain PML1(12), an Ectomycorrhizosphere-Inhabiting Bacterium with Effective Mineral-Weathering Ability.</title>
        <authorList>
            <person name="Uroz S."/>
            <person name="Oger P."/>
        </authorList>
    </citation>
    <scope>NUCLEOTIDE SEQUENCE [LARGE SCALE GENOMIC DNA]</scope>
    <source>
        <strain evidence="2">PML1(12)</strain>
    </source>
</reference>
<comment type="caution">
    <text evidence="1">The sequence shown here is derived from an EMBL/GenBank/DDBJ whole genome shotgun (WGS) entry which is preliminary data.</text>
</comment>
<dbReference type="Proteomes" id="UP000035963">
    <property type="component" value="Unassembled WGS sequence"/>
</dbReference>
<evidence type="ECO:0000313" key="1">
    <source>
        <dbReference type="EMBL" id="KLU26507.1"/>
    </source>
</evidence>
<proteinExistence type="predicted"/>
<organism evidence="1 2">
    <name type="scientific">Caballeronia mineralivorans PML1(12)</name>
    <dbReference type="NCBI Taxonomy" id="908627"/>
    <lineage>
        <taxon>Bacteria</taxon>
        <taxon>Pseudomonadati</taxon>
        <taxon>Pseudomonadota</taxon>
        <taxon>Betaproteobacteria</taxon>
        <taxon>Burkholderiales</taxon>
        <taxon>Burkholderiaceae</taxon>
        <taxon>Caballeronia</taxon>
    </lineage>
</organism>
<dbReference type="RefSeq" id="WP_047846318.1">
    <property type="nucleotide sequence ID" value="NZ_AEJF01000068.1"/>
</dbReference>